<evidence type="ECO:0000256" key="5">
    <source>
        <dbReference type="ARBA" id="ARBA00023284"/>
    </source>
</evidence>
<dbReference type="Gene3D" id="3.40.30.10">
    <property type="entry name" value="Glutaredoxin"/>
    <property type="match status" value="1"/>
</dbReference>
<keyword evidence="5" id="KW-0676">Redox-active center</keyword>
<accession>A0ABW0W9P6</accession>
<reference evidence="8" key="1">
    <citation type="journal article" date="2019" name="Int. J. Syst. Evol. Microbiol.">
        <title>The Global Catalogue of Microorganisms (GCM) 10K type strain sequencing project: providing services to taxonomists for standard genome sequencing and annotation.</title>
        <authorList>
            <consortium name="The Broad Institute Genomics Platform"/>
            <consortium name="The Broad Institute Genome Sequencing Center for Infectious Disease"/>
            <person name="Wu L."/>
            <person name="Ma J."/>
        </authorList>
    </citation>
    <scope>NUCLEOTIDE SEQUENCE [LARGE SCALE GENOMIC DNA]</scope>
    <source>
        <strain evidence="8">CGMCC 1.3240</strain>
    </source>
</reference>
<name>A0ABW0W9P6_9BACL</name>
<dbReference type="InterPro" id="IPR000866">
    <property type="entry name" value="AhpC/TSA"/>
</dbReference>
<evidence type="ECO:0000259" key="6">
    <source>
        <dbReference type="PROSITE" id="PS51352"/>
    </source>
</evidence>
<comment type="caution">
    <text evidence="7">The sequence shown here is derived from an EMBL/GenBank/DDBJ whole genome shotgun (WGS) entry which is preliminary data.</text>
</comment>
<dbReference type="PROSITE" id="PS00194">
    <property type="entry name" value="THIOREDOXIN_1"/>
    <property type="match status" value="1"/>
</dbReference>
<dbReference type="RefSeq" id="WP_379192080.1">
    <property type="nucleotide sequence ID" value="NZ_JBHSOW010000125.1"/>
</dbReference>
<dbReference type="InterPro" id="IPR050553">
    <property type="entry name" value="Thioredoxin_ResA/DsbE_sf"/>
</dbReference>
<evidence type="ECO:0000313" key="7">
    <source>
        <dbReference type="EMBL" id="MFC5653426.1"/>
    </source>
</evidence>
<dbReference type="SUPFAM" id="SSF52833">
    <property type="entry name" value="Thioredoxin-like"/>
    <property type="match status" value="1"/>
</dbReference>
<organism evidence="7 8">
    <name type="scientific">Paenibacillus solisilvae</name>
    <dbReference type="NCBI Taxonomy" id="2486751"/>
    <lineage>
        <taxon>Bacteria</taxon>
        <taxon>Bacillati</taxon>
        <taxon>Bacillota</taxon>
        <taxon>Bacilli</taxon>
        <taxon>Bacillales</taxon>
        <taxon>Paenibacillaceae</taxon>
        <taxon>Paenibacillus</taxon>
    </lineage>
</organism>
<dbReference type="InterPro" id="IPR036249">
    <property type="entry name" value="Thioredoxin-like_sf"/>
</dbReference>
<dbReference type="InterPro" id="IPR017937">
    <property type="entry name" value="Thioredoxin_CS"/>
</dbReference>
<proteinExistence type="predicted"/>
<keyword evidence="3" id="KW-0735">Signal-anchor</keyword>
<dbReference type="PROSITE" id="PS51352">
    <property type="entry name" value="THIOREDOXIN_2"/>
    <property type="match status" value="1"/>
</dbReference>
<feature type="domain" description="Thioredoxin" evidence="6">
    <location>
        <begin position="38"/>
        <end position="177"/>
    </location>
</feature>
<evidence type="ECO:0000313" key="8">
    <source>
        <dbReference type="Proteomes" id="UP001596047"/>
    </source>
</evidence>
<dbReference type="Pfam" id="PF00578">
    <property type="entry name" value="AhpC-TSA"/>
    <property type="match status" value="1"/>
</dbReference>
<dbReference type="InterPro" id="IPR013766">
    <property type="entry name" value="Thioredoxin_domain"/>
</dbReference>
<keyword evidence="8" id="KW-1185">Reference proteome</keyword>
<comment type="subcellular location">
    <subcellularLocation>
        <location evidence="1">Cell envelope</location>
    </subcellularLocation>
</comment>
<keyword evidence="4" id="KW-1015">Disulfide bond</keyword>
<dbReference type="PANTHER" id="PTHR42852:SF6">
    <property type="entry name" value="THIOL:DISULFIDE INTERCHANGE PROTEIN DSBE"/>
    <property type="match status" value="1"/>
</dbReference>
<dbReference type="PANTHER" id="PTHR42852">
    <property type="entry name" value="THIOL:DISULFIDE INTERCHANGE PROTEIN DSBE"/>
    <property type="match status" value="1"/>
</dbReference>
<evidence type="ECO:0000256" key="3">
    <source>
        <dbReference type="ARBA" id="ARBA00022968"/>
    </source>
</evidence>
<keyword evidence="2" id="KW-0201">Cytochrome c-type biogenesis</keyword>
<evidence type="ECO:0000256" key="2">
    <source>
        <dbReference type="ARBA" id="ARBA00022748"/>
    </source>
</evidence>
<keyword evidence="3" id="KW-0812">Transmembrane</keyword>
<dbReference type="Proteomes" id="UP001596047">
    <property type="component" value="Unassembled WGS sequence"/>
</dbReference>
<dbReference type="CDD" id="cd02966">
    <property type="entry name" value="TlpA_like_family"/>
    <property type="match status" value="1"/>
</dbReference>
<protein>
    <submittedName>
        <fullName evidence="7">TlpA family protein disulfide reductase</fullName>
    </submittedName>
</protein>
<sequence>MKRTIVLIVVVLVLAGAAVYQNKGKQDVALAASADMKPKPGYTAPTLELPDLNDKTVAIGGKRDKLLLINFWASWCGPCELEAPDLQTLSKKYSGLLEIYGVNATSYDKERQAREFVDQQKLTFPILMDRKSKATDLYKISSFPTSLLVDSEGIVRERITGVITADKWETLIEKWIDLDERQKQKNA</sequence>
<evidence type="ECO:0000256" key="4">
    <source>
        <dbReference type="ARBA" id="ARBA00023157"/>
    </source>
</evidence>
<dbReference type="EMBL" id="JBHSOW010000125">
    <property type="protein sequence ID" value="MFC5653426.1"/>
    <property type="molecule type" value="Genomic_DNA"/>
</dbReference>
<evidence type="ECO:0000256" key="1">
    <source>
        <dbReference type="ARBA" id="ARBA00004196"/>
    </source>
</evidence>
<gene>
    <name evidence="7" type="ORF">ACFPYJ_30775</name>
</gene>